<dbReference type="EMBL" id="JANHOG010000552">
    <property type="protein sequence ID" value="KAJ3553327.1"/>
    <property type="molecule type" value="Genomic_DNA"/>
</dbReference>
<dbReference type="Proteomes" id="UP001148662">
    <property type="component" value="Unassembled WGS sequence"/>
</dbReference>
<reference evidence="1" key="1">
    <citation type="submission" date="2022-07" db="EMBL/GenBank/DDBJ databases">
        <title>Genome Sequence of Phlebia brevispora.</title>
        <authorList>
            <person name="Buettner E."/>
        </authorList>
    </citation>
    <scope>NUCLEOTIDE SEQUENCE</scope>
    <source>
        <strain evidence="1">MPL23</strain>
    </source>
</reference>
<name>A0ACC1T4V5_9APHY</name>
<comment type="caution">
    <text evidence="1">The sequence shown here is derived from an EMBL/GenBank/DDBJ whole genome shotgun (WGS) entry which is preliminary data.</text>
</comment>
<evidence type="ECO:0000313" key="1">
    <source>
        <dbReference type="EMBL" id="KAJ3553327.1"/>
    </source>
</evidence>
<organism evidence="1 2">
    <name type="scientific">Phlebia brevispora</name>
    <dbReference type="NCBI Taxonomy" id="194682"/>
    <lineage>
        <taxon>Eukaryota</taxon>
        <taxon>Fungi</taxon>
        <taxon>Dikarya</taxon>
        <taxon>Basidiomycota</taxon>
        <taxon>Agaricomycotina</taxon>
        <taxon>Agaricomycetes</taxon>
        <taxon>Polyporales</taxon>
        <taxon>Meruliaceae</taxon>
        <taxon>Phlebia</taxon>
    </lineage>
</organism>
<accession>A0ACC1T4V5</accession>
<proteinExistence type="predicted"/>
<protein>
    <submittedName>
        <fullName evidence="1">Uncharacterized protein</fullName>
    </submittedName>
</protein>
<keyword evidence="2" id="KW-1185">Reference proteome</keyword>
<gene>
    <name evidence="1" type="ORF">NM688_g3676</name>
</gene>
<sequence>MTSFLVDSYKSLQQDPATTSMLLLQQISVQLNSFTVTPDGIENAIPPITYLATTAFVPSNVAVRVNALWFASLIISLSTSSFGMLVKQWLREYLAITPTAAQVRLRVRYYRAQALSDWKVLEIAAVLPLLLQVSLGLFLIGLCHFTADIHSSLGCTSVPLACTWGALPVSHRRCLDPVLVRARETHYQVEALSICVWSTLRHGCAESSINYGRRNCYSSTSSADEDSAALTLGNDVDILITVDVLIADDTLFRAIQSCYQSSFSSSNILFPCPFTCLQQIARNRGRRNVQTEMKLARGSHSRNLFTCCTNNALRGGTMLCASVAIKVAQLGLFGLRAPNICGEPEDLATSTDHYFGIVPLYSARDINFLARGLGIRRVSTSHHRLSQPQSFKTLNVKTSDFKIMPPTSAFPSPRSRGYGSSGNRYDYDRGRDYDRERDRDYDRERNYDRYSKHHRHQDDETSSESSYSDYSEREEGEISESSADSSERDDEYFPSDASQTSEDSGNESDETCRGPPTPVMRNKSLPEAVDARMEAEVCQATQPEAESHVVSMDLDPETPDESQETQPDLEAAQPTIEDSAQDGQLFGYLQPLNADYKRYNLPRSTECIVIGREKGACGVVIPSVRVSAQHCTIKWFPSKERGSQVMLTDISRNGTFVNGQRLGKTRYKWLQDQDLIGLSTDMTAEKTFVPSAERKEDLRFKFCFTADIMPVDSQKKQTEEQDEAHSKRRDEKDKHYDDRKKGHSSKRIDGYGVGRSFGHDSSSSARRDGPIRQRENHRDRRARR</sequence>
<evidence type="ECO:0000313" key="2">
    <source>
        <dbReference type="Proteomes" id="UP001148662"/>
    </source>
</evidence>